<dbReference type="InterPro" id="IPR028098">
    <property type="entry name" value="Glyco_trans_4-like_N"/>
</dbReference>
<comment type="caution">
    <text evidence="4">The sequence shown here is derived from an EMBL/GenBank/DDBJ whole genome shotgun (WGS) entry which is preliminary data.</text>
</comment>
<proteinExistence type="predicted"/>
<dbReference type="SUPFAM" id="SSF53756">
    <property type="entry name" value="UDP-Glycosyltransferase/glycogen phosphorylase"/>
    <property type="match status" value="1"/>
</dbReference>
<dbReference type="AlphaFoldDB" id="A0A5C5V7W1"/>
<keyword evidence="4" id="KW-0328">Glycosyltransferase</keyword>
<evidence type="ECO:0000259" key="3">
    <source>
        <dbReference type="Pfam" id="PF13439"/>
    </source>
</evidence>
<dbReference type="InterPro" id="IPR050194">
    <property type="entry name" value="Glycosyltransferase_grp1"/>
</dbReference>
<evidence type="ECO:0000313" key="4">
    <source>
        <dbReference type="EMBL" id="TWT34638.1"/>
    </source>
</evidence>
<dbReference type="Pfam" id="PF00534">
    <property type="entry name" value="Glycos_transf_1"/>
    <property type="match status" value="1"/>
</dbReference>
<organism evidence="4 5">
    <name type="scientific">Blastopirellula retiformator</name>
    <dbReference type="NCBI Taxonomy" id="2527970"/>
    <lineage>
        <taxon>Bacteria</taxon>
        <taxon>Pseudomonadati</taxon>
        <taxon>Planctomycetota</taxon>
        <taxon>Planctomycetia</taxon>
        <taxon>Pirellulales</taxon>
        <taxon>Pirellulaceae</taxon>
        <taxon>Blastopirellula</taxon>
    </lineage>
</organism>
<keyword evidence="5" id="KW-1185">Reference proteome</keyword>
<dbReference type="EMBL" id="SJPF01000002">
    <property type="protein sequence ID" value="TWT34638.1"/>
    <property type="molecule type" value="Genomic_DNA"/>
</dbReference>
<protein>
    <submittedName>
        <fullName evidence="4">GDP-mannose:cellobiosyl-diphosphopolyprenol alpha-mannosyltransferase</fullName>
        <ecNumber evidence="4">2.4.1.252</ecNumber>
    </submittedName>
</protein>
<dbReference type="InterPro" id="IPR001296">
    <property type="entry name" value="Glyco_trans_1"/>
</dbReference>
<dbReference type="OrthoDB" id="9795068at2"/>
<feature type="domain" description="Glycosyl transferase family 1" evidence="2">
    <location>
        <begin position="244"/>
        <end position="397"/>
    </location>
</feature>
<feature type="compositionally biased region" description="Polar residues" evidence="1">
    <location>
        <begin position="1"/>
        <end position="12"/>
    </location>
</feature>
<feature type="region of interest" description="Disordered" evidence="1">
    <location>
        <begin position="1"/>
        <end position="20"/>
    </location>
</feature>
<name>A0A5C5V7W1_9BACT</name>
<dbReference type="Pfam" id="PF13439">
    <property type="entry name" value="Glyco_transf_4"/>
    <property type="match status" value="1"/>
</dbReference>
<dbReference type="RefSeq" id="WP_146431053.1">
    <property type="nucleotide sequence ID" value="NZ_SJPF01000002.1"/>
</dbReference>
<evidence type="ECO:0000256" key="1">
    <source>
        <dbReference type="SAM" id="MobiDB-lite"/>
    </source>
</evidence>
<evidence type="ECO:0000259" key="2">
    <source>
        <dbReference type="Pfam" id="PF00534"/>
    </source>
</evidence>
<dbReference type="GO" id="GO:0016758">
    <property type="term" value="F:hexosyltransferase activity"/>
    <property type="evidence" value="ECO:0007669"/>
    <property type="project" value="TreeGrafter"/>
</dbReference>
<feature type="domain" description="Glycosyltransferase subfamily 4-like N-terminal" evidence="3">
    <location>
        <begin position="50"/>
        <end position="222"/>
    </location>
</feature>
<dbReference type="Proteomes" id="UP000318878">
    <property type="component" value="Unassembled WGS sequence"/>
</dbReference>
<dbReference type="EC" id="2.4.1.252" evidence="4"/>
<reference evidence="4 5" key="1">
    <citation type="submission" date="2019-02" db="EMBL/GenBank/DDBJ databases">
        <title>Deep-cultivation of Planctomycetes and their phenomic and genomic characterization uncovers novel biology.</title>
        <authorList>
            <person name="Wiegand S."/>
            <person name="Jogler M."/>
            <person name="Boedeker C."/>
            <person name="Pinto D."/>
            <person name="Vollmers J."/>
            <person name="Rivas-Marin E."/>
            <person name="Kohn T."/>
            <person name="Peeters S.H."/>
            <person name="Heuer A."/>
            <person name="Rast P."/>
            <person name="Oberbeckmann S."/>
            <person name="Bunk B."/>
            <person name="Jeske O."/>
            <person name="Meyerdierks A."/>
            <person name="Storesund J.E."/>
            <person name="Kallscheuer N."/>
            <person name="Luecker S."/>
            <person name="Lage O.M."/>
            <person name="Pohl T."/>
            <person name="Merkel B.J."/>
            <person name="Hornburger P."/>
            <person name="Mueller R.-W."/>
            <person name="Bruemmer F."/>
            <person name="Labrenz M."/>
            <person name="Spormann A.M."/>
            <person name="Op Den Camp H."/>
            <person name="Overmann J."/>
            <person name="Amann R."/>
            <person name="Jetten M.S.M."/>
            <person name="Mascher T."/>
            <person name="Medema M.H."/>
            <person name="Devos D.P."/>
            <person name="Kaster A.-K."/>
            <person name="Ovreas L."/>
            <person name="Rohde M."/>
            <person name="Galperin M.Y."/>
            <person name="Jogler C."/>
        </authorList>
    </citation>
    <scope>NUCLEOTIDE SEQUENCE [LARGE SCALE GENOMIC DNA]</scope>
    <source>
        <strain evidence="4 5">Enr8</strain>
    </source>
</reference>
<dbReference type="PANTHER" id="PTHR45947:SF3">
    <property type="entry name" value="SULFOQUINOVOSYL TRANSFERASE SQD2"/>
    <property type="match status" value="1"/>
</dbReference>
<keyword evidence="4" id="KW-0808">Transferase</keyword>
<dbReference type="PANTHER" id="PTHR45947">
    <property type="entry name" value="SULFOQUINOVOSYL TRANSFERASE SQD2"/>
    <property type="match status" value="1"/>
</dbReference>
<accession>A0A5C5V7W1</accession>
<evidence type="ECO:0000313" key="5">
    <source>
        <dbReference type="Proteomes" id="UP000318878"/>
    </source>
</evidence>
<sequence>MTALSFQSNSALPTVGSPAPTQEIAEEGTVHSARRPTVVHLGKYYHPSRGGIETHVRDLARGLVRNGYATKVVCINDQSADPRRRFGVITRTPDARTEDEGVSIFRAGRIANVMRLDVCPRLTWALRQEIEGCDLIHLHLPNPTMMIALARLRPQVPVVVTWHSDIVRQRIAAKILYPLESWTLRNCRQILVSNPRYAEGSESLRPYADKLKVVPFGMPLERYLSPSPEVLSRADQLRAQWPGPIWLSVGRLVYYKGMHVAIEALRDVPGTLVIVGSGSKEAELRALAEKQGVQDRIVWMGNADDQTLQALYQIATALWFPSIARSEAFGLAQVEAMASGCPVINCEIQHSGVPWVSAHGESGLTVPVESAEQFAAAANQIHSSETLRAELSSGARRRAEELFNLQAMVDRTGREYETLLRKRS</sequence>
<gene>
    <name evidence="4" type="primary">gumH</name>
    <name evidence="4" type="ORF">Enr8_20510</name>
</gene>
<dbReference type="Gene3D" id="3.40.50.2000">
    <property type="entry name" value="Glycogen Phosphorylase B"/>
    <property type="match status" value="2"/>
</dbReference>